<dbReference type="InterPro" id="IPR051061">
    <property type="entry name" value="Zinc_finger_trans_reg"/>
</dbReference>
<protein>
    <recommendedName>
        <fullName evidence="10">C2H2-type domain-containing protein</fullName>
    </recommendedName>
</protein>
<keyword evidence="5" id="KW-0805">Transcription regulation</keyword>
<dbReference type="AlphaFoldDB" id="A0A6A5Q6V3"/>
<keyword evidence="3 8" id="KW-0863">Zinc-finger</keyword>
<evidence type="ECO:0000256" key="7">
    <source>
        <dbReference type="ARBA" id="ARBA00023242"/>
    </source>
</evidence>
<keyword evidence="6" id="KW-0804">Transcription</keyword>
<dbReference type="PANTHER" id="PTHR46179">
    <property type="entry name" value="ZINC FINGER PROTEIN"/>
    <property type="match status" value="1"/>
</dbReference>
<dbReference type="PROSITE" id="PS50157">
    <property type="entry name" value="ZINC_FINGER_C2H2_2"/>
    <property type="match status" value="1"/>
</dbReference>
<keyword evidence="4" id="KW-0862">Zinc</keyword>
<sequence length="821" mass="91710">MAAMSQSNRTFLPDFNLVVQGPQQYAYNDLPQQKNNTVQQPWMQPRSRSVQLNFPSPVASVSSTVAVPIQRRSFDRSGFFQSNTASVQDGSDSDLLGMHMLAPSGHVTRHSYSTIARNYNDESWNAFNLRTSGACDDQISFIQGGGNLTSFRQESGSVGSAAHVSDSGFYSQSVVSHDAGRLDQTAMNCSLSQQVENLNVRATTSETATMRRTHSDQRSQISHVSSRSEKQVQSLRCATCGDVPKCNSDYKKHKLKHEKPFTCDFPQCKRGEQGFTTVNDLDRHRKSVHKIGLLNKSYQCASESCRNKSKIWPRLDNFKQHIERMHKDEDPPELIKRSTITPKESIATPEDLLVAPIDTMVAGMDTSFSSHSNYEPVVESHTRTDDGMTHWPTSLNPADFPLNFHRVTISQSSPIDRVENSSSGDPQNEQRARIQQQRVSTQQNSIGGYAGASKSGLGSAEPRTKQQSQISTAPQTKSEQQPQALKKLSRAISDEKEDSSSTVDLEEAVLRILAGTSDPEDTEPSPTSKQPNKVFISKTEALKAAQAISNLIKQSPGSAHSHHPRKPSQGFTTTNTKVCHLCGYAVARACDLKKHMKRHDKPYGCTYPRCHKRFGAKSDWKRHENSQHFQLEAFRCNQPTWSTGKEPCGEHFLRVDAFAKHLETTHAMHCESSRAEECKRGRIGKNCQGQFWCGFHEQIVALKEKRNKAWDERFDHIAFHFEKEGRGVEEWVCVEENKAKRELLGELDRYVFDEEGEGQGDGERGNAAPPEILGNGSVRWMSAELFARANKRGLDADSLDGPVGKKQKTVKTTYCVSCPGR</sequence>
<keyword evidence="2" id="KW-0479">Metal-binding</keyword>
<organism evidence="11 12">
    <name type="scientific">Ampelomyces quisqualis</name>
    <name type="common">Powdery mildew agent</name>
    <dbReference type="NCBI Taxonomy" id="50730"/>
    <lineage>
        <taxon>Eukaryota</taxon>
        <taxon>Fungi</taxon>
        <taxon>Dikarya</taxon>
        <taxon>Ascomycota</taxon>
        <taxon>Pezizomycotina</taxon>
        <taxon>Dothideomycetes</taxon>
        <taxon>Pleosporomycetidae</taxon>
        <taxon>Pleosporales</taxon>
        <taxon>Pleosporineae</taxon>
        <taxon>Phaeosphaeriaceae</taxon>
        <taxon>Ampelomyces</taxon>
    </lineage>
</organism>
<comment type="subcellular location">
    <subcellularLocation>
        <location evidence="1">Nucleus</location>
    </subcellularLocation>
</comment>
<evidence type="ECO:0000256" key="3">
    <source>
        <dbReference type="ARBA" id="ARBA00022771"/>
    </source>
</evidence>
<evidence type="ECO:0000256" key="8">
    <source>
        <dbReference type="PROSITE-ProRule" id="PRU00042"/>
    </source>
</evidence>
<feature type="compositionally biased region" description="Polar residues" evidence="9">
    <location>
        <begin position="218"/>
        <end position="228"/>
    </location>
</feature>
<evidence type="ECO:0000259" key="10">
    <source>
        <dbReference type="PROSITE" id="PS50157"/>
    </source>
</evidence>
<evidence type="ECO:0000313" key="12">
    <source>
        <dbReference type="Proteomes" id="UP000800096"/>
    </source>
</evidence>
<dbReference type="InterPro" id="IPR013087">
    <property type="entry name" value="Znf_C2H2_type"/>
</dbReference>
<feature type="region of interest" description="Disordered" evidence="9">
    <location>
        <begin position="411"/>
        <end position="506"/>
    </location>
</feature>
<evidence type="ECO:0000256" key="2">
    <source>
        <dbReference type="ARBA" id="ARBA00022723"/>
    </source>
</evidence>
<feature type="compositionally biased region" description="Polar residues" evidence="9">
    <location>
        <begin position="411"/>
        <end position="446"/>
    </location>
</feature>
<keyword evidence="12" id="KW-1185">Reference proteome</keyword>
<proteinExistence type="predicted"/>
<dbReference type="Proteomes" id="UP000800096">
    <property type="component" value="Unassembled WGS sequence"/>
</dbReference>
<evidence type="ECO:0000313" key="11">
    <source>
        <dbReference type="EMBL" id="KAF1911561.1"/>
    </source>
</evidence>
<dbReference type="OrthoDB" id="6077919at2759"/>
<dbReference type="InterPro" id="IPR036236">
    <property type="entry name" value="Znf_C2H2_sf"/>
</dbReference>
<dbReference type="Gene3D" id="3.30.160.60">
    <property type="entry name" value="Classic Zinc Finger"/>
    <property type="match status" value="2"/>
</dbReference>
<dbReference type="GO" id="GO:0005634">
    <property type="term" value="C:nucleus"/>
    <property type="evidence" value="ECO:0007669"/>
    <property type="project" value="UniProtKB-SubCell"/>
</dbReference>
<reference evidence="11" key="1">
    <citation type="journal article" date="2020" name="Stud. Mycol.">
        <title>101 Dothideomycetes genomes: a test case for predicting lifestyles and emergence of pathogens.</title>
        <authorList>
            <person name="Haridas S."/>
            <person name="Albert R."/>
            <person name="Binder M."/>
            <person name="Bloem J."/>
            <person name="Labutti K."/>
            <person name="Salamov A."/>
            <person name="Andreopoulos B."/>
            <person name="Baker S."/>
            <person name="Barry K."/>
            <person name="Bills G."/>
            <person name="Bluhm B."/>
            <person name="Cannon C."/>
            <person name="Castanera R."/>
            <person name="Culley D."/>
            <person name="Daum C."/>
            <person name="Ezra D."/>
            <person name="Gonzalez J."/>
            <person name="Henrissat B."/>
            <person name="Kuo A."/>
            <person name="Liang C."/>
            <person name="Lipzen A."/>
            <person name="Lutzoni F."/>
            <person name="Magnuson J."/>
            <person name="Mondo S."/>
            <person name="Nolan M."/>
            <person name="Ohm R."/>
            <person name="Pangilinan J."/>
            <person name="Park H.-J."/>
            <person name="Ramirez L."/>
            <person name="Alfaro M."/>
            <person name="Sun H."/>
            <person name="Tritt A."/>
            <person name="Yoshinaga Y."/>
            <person name="Zwiers L.-H."/>
            <person name="Turgeon B."/>
            <person name="Goodwin S."/>
            <person name="Spatafora J."/>
            <person name="Crous P."/>
            <person name="Grigoriev I."/>
        </authorList>
    </citation>
    <scope>NUCLEOTIDE SEQUENCE</scope>
    <source>
        <strain evidence="11">HMLAC05119</strain>
    </source>
</reference>
<keyword evidence="7" id="KW-0539">Nucleus</keyword>
<feature type="region of interest" description="Disordered" evidence="9">
    <location>
        <begin position="207"/>
        <end position="228"/>
    </location>
</feature>
<dbReference type="PROSITE" id="PS00028">
    <property type="entry name" value="ZINC_FINGER_C2H2_1"/>
    <property type="match status" value="2"/>
</dbReference>
<evidence type="ECO:0000256" key="1">
    <source>
        <dbReference type="ARBA" id="ARBA00004123"/>
    </source>
</evidence>
<evidence type="ECO:0000256" key="6">
    <source>
        <dbReference type="ARBA" id="ARBA00023163"/>
    </source>
</evidence>
<feature type="compositionally biased region" description="Polar residues" evidence="9">
    <location>
        <begin position="465"/>
        <end position="483"/>
    </location>
</feature>
<evidence type="ECO:0000256" key="4">
    <source>
        <dbReference type="ARBA" id="ARBA00022833"/>
    </source>
</evidence>
<dbReference type="SUPFAM" id="SSF57667">
    <property type="entry name" value="beta-beta-alpha zinc fingers"/>
    <property type="match status" value="1"/>
</dbReference>
<gene>
    <name evidence="11" type="ORF">BDU57DRAFT_506857</name>
</gene>
<accession>A0A6A5Q6V3</accession>
<dbReference type="GO" id="GO:0006357">
    <property type="term" value="P:regulation of transcription by RNA polymerase II"/>
    <property type="evidence" value="ECO:0007669"/>
    <property type="project" value="TreeGrafter"/>
</dbReference>
<dbReference type="SMART" id="SM00355">
    <property type="entry name" value="ZnF_C2H2"/>
    <property type="match status" value="6"/>
</dbReference>
<dbReference type="PANTHER" id="PTHR46179:SF13">
    <property type="entry name" value="C2H2-TYPE DOMAIN-CONTAINING PROTEIN"/>
    <property type="match status" value="1"/>
</dbReference>
<name>A0A6A5Q6V3_AMPQU</name>
<evidence type="ECO:0000256" key="9">
    <source>
        <dbReference type="SAM" id="MobiDB-lite"/>
    </source>
</evidence>
<evidence type="ECO:0000256" key="5">
    <source>
        <dbReference type="ARBA" id="ARBA00023015"/>
    </source>
</evidence>
<dbReference type="GO" id="GO:0008270">
    <property type="term" value="F:zinc ion binding"/>
    <property type="evidence" value="ECO:0007669"/>
    <property type="project" value="UniProtKB-KW"/>
</dbReference>
<feature type="domain" description="C2H2-type" evidence="10">
    <location>
        <begin position="603"/>
        <end position="633"/>
    </location>
</feature>
<dbReference type="EMBL" id="ML979143">
    <property type="protein sequence ID" value="KAF1911561.1"/>
    <property type="molecule type" value="Genomic_DNA"/>
</dbReference>